<feature type="transmembrane region" description="Helical" evidence="1">
    <location>
        <begin position="241"/>
        <end position="274"/>
    </location>
</feature>
<feature type="transmembrane region" description="Helical" evidence="1">
    <location>
        <begin position="286"/>
        <end position="303"/>
    </location>
</feature>
<proteinExistence type="predicted"/>
<dbReference type="Proteomes" id="UP001626549">
    <property type="component" value="Chromosome"/>
</dbReference>
<name>A0ABZ0I8H0_9GAMM</name>
<sequence>MVTASLDDSKGEEGAGEVASDDLVVAPLAGFRFIPFRRNDVLQMLRAEERLGESPRQRFEAAANTIEYAFRDEFHVIRQDLKECYASLDPDADTRQFPKVAPTGDEATDLLASRLESLLNRANYEVLTDEQLKKAFRSSSLFQIRLRVDLKDFDNVLLYCRGSNERTETVRLFFGLIKRKAKFVNYDRVVLFLRFADRGVKTDSEFTPGRVMIKLFQNVPDADLEMLFPNTRVAMRWSDRLLIGVPALASGAIVATTKLGAPLLLLGALGGFWLGLHSEPVVLDKRGLLMIGAGFGALGAYLWKQWSSYRNRKNRFRQALTRDLYFKLLDNNGGVLLRVLDDAEDSECKEAFVALYFLLAENRPMSAEDLDEVIEGWFAKRWQAHLDFEIADALQKLVSLGLATEDEGLWSAIDSEPAIDSDSL</sequence>
<dbReference type="PANTHER" id="PTHR33645:SF11">
    <property type="entry name" value="AMINOPEPTIDASE (DUF3754)"/>
    <property type="match status" value="1"/>
</dbReference>
<organism evidence="2 3">
    <name type="scientific">Congregibacter brevis</name>
    <dbReference type="NCBI Taxonomy" id="3081201"/>
    <lineage>
        <taxon>Bacteria</taxon>
        <taxon>Pseudomonadati</taxon>
        <taxon>Pseudomonadota</taxon>
        <taxon>Gammaproteobacteria</taxon>
        <taxon>Cellvibrionales</taxon>
        <taxon>Halieaceae</taxon>
        <taxon>Congregibacter</taxon>
    </lineage>
</organism>
<keyword evidence="1" id="KW-1133">Transmembrane helix</keyword>
<dbReference type="PANTHER" id="PTHR33645">
    <property type="entry name" value="AMINOPEPTIDASE (DUF3754)"/>
    <property type="match status" value="1"/>
</dbReference>
<protein>
    <submittedName>
        <fullName evidence="2">TMEM143 family protein</fullName>
    </submittedName>
</protein>
<reference evidence="2 3" key="1">
    <citation type="submission" date="2023-10" db="EMBL/GenBank/DDBJ databases">
        <title>Two novel species belonging to the OM43/NOR5 clade.</title>
        <authorList>
            <person name="Park M."/>
        </authorList>
    </citation>
    <scope>NUCLEOTIDE SEQUENCE [LARGE SCALE GENOMIC DNA]</scope>
    <source>
        <strain evidence="2 3">IMCC45268</strain>
    </source>
</reference>
<gene>
    <name evidence="2" type="ORF">R0137_08790</name>
</gene>
<keyword evidence="1" id="KW-0812">Transmembrane</keyword>
<accession>A0ABZ0I8H0</accession>
<keyword evidence="3" id="KW-1185">Reference proteome</keyword>
<evidence type="ECO:0000313" key="2">
    <source>
        <dbReference type="EMBL" id="WOJ95358.1"/>
    </source>
</evidence>
<dbReference type="Pfam" id="PF12576">
    <property type="entry name" value="DUF3754"/>
    <property type="match status" value="1"/>
</dbReference>
<dbReference type="InterPro" id="IPR022227">
    <property type="entry name" value="DUF3754"/>
</dbReference>
<dbReference type="EMBL" id="CP136865">
    <property type="protein sequence ID" value="WOJ95358.1"/>
    <property type="molecule type" value="Genomic_DNA"/>
</dbReference>
<keyword evidence="1" id="KW-0472">Membrane</keyword>
<evidence type="ECO:0000256" key="1">
    <source>
        <dbReference type="SAM" id="Phobius"/>
    </source>
</evidence>
<dbReference type="RefSeq" id="WP_407326057.1">
    <property type="nucleotide sequence ID" value="NZ_CP136865.1"/>
</dbReference>
<evidence type="ECO:0000313" key="3">
    <source>
        <dbReference type="Proteomes" id="UP001626549"/>
    </source>
</evidence>